<dbReference type="EMBL" id="LAZR01006118">
    <property type="protein sequence ID" value="KKM94586.1"/>
    <property type="molecule type" value="Genomic_DNA"/>
</dbReference>
<comment type="caution">
    <text evidence="1">The sequence shown here is derived from an EMBL/GenBank/DDBJ whole genome shotgun (WGS) entry which is preliminary data.</text>
</comment>
<dbReference type="Gene3D" id="3.90.1720.10">
    <property type="entry name" value="endopeptidase domain like (from Nostoc punctiforme)"/>
    <property type="match status" value="1"/>
</dbReference>
<evidence type="ECO:0000313" key="1">
    <source>
        <dbReference type="EMBL" id="KKM94586.1"/>
    </source>
</evidence>
<name>A0A0F9M5E6_9ZZZZ</name>
<dbReference type="AlphaFoldDB" id="A0A0F9M5E6"/>
<accession>A0A0F9M5E6</accession>
<organism evidence="1">
    <name type="scientific">marine sediment metagenome</name>
    <dbReference type="NCBI Taxonomy" id="412755"/>
    <lineage>
        <taxon>unclassified sequences</taxon>
        <taxon>metagenomes</taxon>
        <taxon>ecological metagenomes</taxon>
    </lineage>
</organism>
<sequence length="174" mass="19787">MNRSAEAFRKGVLARVDAKEGYEYGKESRIGTDCSGLPSGALIEMGYKIRTDANELYHKIFTIPVLEHDELDLDRIMAVFYVMQKAWKKLDGTKMPPDTARHVSPVVGRYVVADADWERDKVLLKTAKEVRLELEKVGARAVWREIDWDAACRYSGILYYNPDPELTGSINNTD</sequence>
<gene>
    <name evidence="1" type="ORF">LCGC14_1196850</name>
</gene>
<proteinExistence type="predicted"/>
<reference evidence="1" key="1">
    <citation type="journal article" date="2015" name="Nature">
        <title>Complex archaea that bridge the gap between prokaryotes and eukaryotes.</title>
        <authorList>
            <person name="Spang A."/>
            <person name="Saw J.H."/>
            <person name="Jorgensen S.L."/>
            <person name="Zaremba-Niedzwiedzka K."/>
            <person name="Martijn J."/>
            <person name="Lind A.E."/>
            <person name="van Eijk R."/>
            <person name="Schleper C."/>
            <person name="Guy L."/>
            <person name="Ettema T.J."/>
        </authorList>
    </citation>
    <scope>NUCLEOTIDE SEQUENCE</scope>
</reference>
<protein>
    <submittedName>
        <fullName evidence="1">Uncharacterized protein</fullName>
    </submittedName>
</protein>